<keyword evidence="1" id="KW-0175">Coiled coil</keyword>
<name>A0A2P4Z356_9CRYT</name>
<dbReference type="VEuPathDB" id="CryptoDB:CmeUKMEL1_12745"/>
<feature type="compositionally biased region" description="Low complexity" evidence="2">
    <location>
        <begin position="2791"/>
        <end position="2801"/>
    </location>
</feature>
<keyword evidence="3" id="KW-0472">Membrane</keyword>
<feature type="region of interest" description="Disordered" evidence="2">
    <location>
        <begin position="2272"/>
        <end position="2304"/>
    </location>
</feature>
<dbReference type="Proteomes" id="UP000236928">
    <property type="component" value="Unassembled WGS sequence"/>
</dbReference>
<gene>
    <name evidence="4" type="ORF">CmeUKMEL1_12745</name>
</gene>
<reference evidence="4 5" key="1">
    <citation type="submission" date="2014-04" db="EMBL/GenBank/DDBJ databases">
        <title>Comparative Genomics of Cryptosporidium Species.</title>
        <authorList>
            <person name="Silva J.C."/>
            <person name="Su Q."/>
            <person name="Chalmers R."/>
            <person name="Chibucos M.C."/>
            <person name="Elwin K."/>
            <person name="Godinez A."/>
            <person name="Guo F."/>
            <person name="Huynh K."/>
            <person name="Orvis J."/>
            <person name="Ott S."/>
            <person name="Sadzewicz L."/>
            <person name="Sengamalay N."/>
            <person name="Shetty A."/>
            <person name="Sun M."/>
            <person name="Tallon L."/>
            <person name="Xiao L."/>
            <person name="Zhang H."/>
            <person name="Fraser C.M."/>
            <person name="Zhu G."/>
            <person name="Kissinger J."/>
            <person name="Widmer G."/>
        </authorList>
    </citation>
    <scope>NUCLEOTIDE SEQUENCE [LARGE SCALE GENOMIC DNA]</scope>
    <source>
        <strain evidence="4 5">UKMEL1</strain>
    </source>
</reference>
<evidence type="ECO:0000313" key="4">
    <source>
        <dbReference type="EMBL" id="POM84508.1"/>
    </source>
</evidence>
<feature type="region of interest" description="Disordered" evidence="2">
    <location>
        <begin position="2770"/>
        <end position="2813"/>
    </location>
</feature>
<protein>
    <submittedName>
        <fullName evidence="4">N-terminal region of Chorein, a TM vesicle-mediated sorter family protein</fullName>
    </submittedName>
</protein>
<evidence type="ECO:0000313" key="5">
    <source>
        <dbReference type="Proteomes" id="UP000236928"/>
    </source>
</evidence>
<dbReference type="PANTHER" id="PTHR42264">
    <property type="entry name" value="EPHRIN_REC_LIKE DOMAIN-CONTAINING PROTEIN"/>
    <property type="match status" value="1"/>
</dbReference>
<evidence type="ECO:0000256" key="3">
    <source>
        <dbReference type="SAM" id="Phobius"/>
    </source>
</evidence>
<feature type="coiled-coil region" evidence="1">
    <location>
        <begin position="4194"/>
        <end position="4256"/>
    </location>
</feature>
<feature type="transmembrane region" description="Helical" evidence="3">
    <location>
        <begin position="4342"/>
        <end position="4362"/>
    </location>
</feature>
<evidence type="ECO:0000256" key="2">
    <source>
        <dbReference type="SAM" id="MobiDB-lite"/>
    </source>
</evidence>
<feature type="compositionally biased region" description="Polar residues" evidence="2">
    <location>
        <begin position="2272"/>
        <end position="2284"/>
    </location>
</feature>
<feature type="compositionally biased region" description="Polar residues" evidence="2">
    <location>
        <begin position="2802"/>
        <end position="2812"/>
    </location>
</feature>
<feature type="transmembrane region" description="Helical" evidence="3">
    <location>
        <begin position="4405"/>
        <end position="4428"/>
    </location>
</feature>
<organism evidence="4 5">
    <name type="scientific">Cryptosporidium meleagridis</name>
    <dbReference type="NCBI Taxonomy" id="93969"/>
    <lineage>
        <taxon>Eukaryota</taxon>
        <taxon>Sar</taxon>
        <taxon>Alveolata</taxon>
        <taxon>Apicomplexa</taxon>
        <taxon>Conoidasida</taxon>
        <taxon>Coccidia</taxon>
        <taxon>Eucoccidiorida</taxon>
        <taxon>Eimeriorina</taxon>
        <taxon>Cryptosporidiidae</taxon>
        <taxon>Cryptosporidium</taxon>
    </lineage>
</organism>
<accession>A0A2P4Z356</accession>
<keyword evidence="3" id="KW-0812">Transmembrane</keyword>
<keyword evidence="3" id="KW-1133">Transmembrane helix</keyword>
<proteinExistence type="predicted"/>
<evidence type="ECO:0000256" key="1">
    <source>
        <dbReference type="SAM" id="Coils"/>
    </source>
</evidence>
<sequence length="4928" mass="564628">MFRYCSKITEKVLYSTIKNVMNKIFTNFEQEQLSISLLGGSLEIRDLNIRKELFDDLSFPISLSDGIVGKVNIDVIWRKIFTQEFVKITLDDVYVIFNTTDMKNWNVEMFEKNWKRVKANLLKQDEFITFLKSAMASNFLKQIGHFFISKIQFEIKNVNFRIENLLFHYMKRFVIGISIDKISSRNCNEYWIPVDKSGGVILGRNTDKIHLSPASNVASDNCDIRNSKISGKSNNHTSSQSISEEFYPDEQDEAIIGSIVDKYMKSVEPKLKIHKGFTPDSEENLENFDDKKEQNDILKSILAKSNSKISGNKSIETRNFWSKLKKRTPLSWVWNNQNYDQKSASSKNPNIEDKQIEIDNSGLNHGIRYASDLVFPYPNGIGVNREVIDSFITSKQNREIEKYNKEKLVQPDILEKNEIFLKSFLIENFSVYIDEISLHNKTINSPWTNSNNSESQISHRLKFLKDISEKEYDTHDFIIYPHKIELRVRLVPCIIRYDENIYASALNDRFYIISQDEDNQIIPLISSYFIFDNLSIDMTEKQLKLLLDFLDYTVFLYGDFSAGSCPKDFQNFPDEESCIRYRISWFEFLIGKRDRNYSEICNIEDSYNAYSLIKLRNDVYKCLNYSIYHSVKSILSFELDRSDQGDVLTFPLFVIKDHEECDSRGDPFGGFPKKNKPVLVNESDKISNNLAQYIISKLVIGQNDYYSVSLNMSEDSTVGGNKTNINNEIKEAEIYLSNEEVKLIKENDLLERIKTKTRSLLSQNELPFEVVTFDLNSCLKTVKDDNNKKSHHTSPFILILNAQNLTVNYSINLNDHNSYSKNKKSLRFNCLDLYVQYKLFTESKKLEMTIATENCYMVVQDDKEMGKNWINNSNCLLRIGPNIQNSKDSDKETFKELTNHPILHRSSIYTGTTICNKRPYVMFSGNHRNTKIYEPCDRIGGFWITIRLNKNPFRTTPKVNVYGKTYGEISIVGSYDVFERFLDPIVNHLSPKQRNNYLNKANKNFVKVIKKGQKFMTEFFNNGGAFSGFSYMPCPNYIYLNIDAKAKQLLFFPILKKDSNSELLGKSDCNEAFTTQKEPNSILKSAVDVFSSMMEYKINKISNYSGMYCIDCGEMLIETLQKNPSKKLENSGDRFFTDNIKISFSNISLSFMRQVRLVDLYISRDLEIKDRGTDDNFQDSWEKLQDYAVRCILKPQSWTFSVYKYRSNSIINKNNGIGEFLMNLEFSLNLAQDTSVEINTTDMDLHNIAEIVDYFASFYSKYNFINYSQVLISNVEDTNSIQKRESFDKSTRSSYQDCSISSLDSMESIIANSKSNNNSNNNNVEFLKNIEFIFTIPETHIIIKSDNAYRERQGMAIKDLPVVKLNISSIKVLVLNGDKDKSGVYVSIADVCLSGGILNRNSRLLVPLFCPISDTFCNLSIKFSDLSNIDRYKDFTGILLNNSNMDIQINNPRFIVYWDLYGIILNWIITFYFRSIAVHLERKIDIDKIKPILGKCSNEDIHTQNQRYNEQESFLGNENEGALVAENQCITSQIIQFLSIINLKIHFKDAIAILPCTLSDPLQVVITEIEPSLSSSSAASSAASSSSGQTQKNSATGFSGTGTSTIPTFSAFKVDILKSLLAVIRCDLTYRFTGESIFEIENKKNSHSRLKANTIKSTFELFKGSIQFGRSLTPRYIMEALWKISKSHNIGGKHGLMTSGIGISRTGSVGVTNNTNIKQNKIENVSSITGKNANSLRTLSNGNISNTNYGSGGVGMGVGVGTGAGHFQKSAGESNVTNLVKSFYLPKNDQTLKNIVEIEDLINSYQWQFNFDIGSGDEKKIVSSLRFKLDYIMNQLEIRSEMINVIMLYGFLETIEIKMNTNELLHLINVVDMYYNLIQSNLFVDLSNQNSQFGGGGGRGFDNQDTMLDVQSDNGSSRYNVGYSYQGNSNSMGGNVSMMNYLVYLFPSIFHTTITNYKKFISQFKLEGLKIHYIPTNLTSNKDGVLIDVTETQLGVYVNDDAPDNDFLLKIFPFLSIFNEGSKRMINEFEIKDKLIMIPRFSISSIPILPILTKSKDIFFGLILEFKKISVSIFNNQLMFYDNILEPFDVSLLSICMGSDSEGKKLSIEKLNPKVNVEITWINLTMTPEYVKYWLNCLDNFNEVYTNYYLRLNNINKLLSRRVFPYNNTLRILFHDLESKVVEEGKVIEERFKGLYSRPLSGEWDDHVYNFNNLNNNKQITGGLGENWSSSNFVLYNDTGQILAVLIPLFLDDSKKVKGETIETRNLVDARTNQSNLQESQNGDRTIKNPKDSITNGKKRGNSNLIRRRTERLSSEKSMKESIFDKLLVRKKSVLDTSILYSQDSEMSNISNISKTKFNLYYVWRYLKPNHKISFSRDEYGNSYPIVVRIRILNDVFDLSNITMDKVNMEVVYLGLSERNQARIPLLIKTDIMNNHSFLISISSRVFISNNTSNIIRLIPSPKNVEDFLNNNFFIPPTTNKPILVSKFNGKFYETISRKYIDKGYISSVLDEEISKTNYSNDDYINILIQSNIFCKNFNPDFFTLYLNPNTYTCMPMWTSIPVLHVGGKNDMLKFIPLRAVINNVWLESVIRNKEERKNRVSIKIATDDVNKNEDIDGALSNDFLADNEELLSEYSSIYNRLSTSSEQIVQSKCYKKLLTTNTSGKKKSYYSSITIQLTRRLQSGDLNPEGLENGILGGRSSSVSGSYNGNNNTGESGVVSICSSICEYSQKDTRSNLNSFMLVIKLDIPLIIENNLLIPLQLSFNKEKEKQSKINGSIERVPIDRDEANNNEGISNNGSNTGQTAGNSNDRIGSILEISKTDKSREDEEGSERDGISELIDKIMYINDPDRSNINLKNNERILLESLPTSLSLNIMDVSFGKFFGFYKSSQIQINYSSTRKELNKEILVPLKLTNGYKLMPNNDIAKISGISAVITNGFLPSSTCINVMFENNRTDYISKDFIPRQKQDFNYYMDTITSLDTKTYNKAYSESQANNSNNNNNLDISTPWNGYYCNAYNTCKIRLNVFAPFWINNRQHIPIYVLQKSQLFSRYRLGSNEFKILPTNNGKSDLGIALNPELSKKYHSPFVHIERANIVGTITVPSKKFNNISYSAGNNLNSSLSNQNNIIRDIMLSSNFGLKLGYCVTTINNFSKSPNFMINIYNKYIIVNYHNLPIWIRETSKFGSWVYIPPNISIPFHPLDTKDVSVIEVTFLDPKIIEEYEKKYQINLHHIPYKTLPLSIDNLYDIQVRLVSSLNNIPLINTNNHHEEKENIKDDQLDNKIGNLHFTYILSSISIYSINSSTSYQINIYPSQIPDFSIVNESPCNIFIRQLNTSSWNHFNPISNSNYALLDPFGDHVLELVVGVSLANSDLAKISKKNTILHSKRDHGNSGHHNRHHHHHRDSMVFHDFSSIPLYLYKDQSINFWYKNKKNLNLNKVLTHSRLFIPEYNSMLYILILIENGTRVINISFDSTLYKRRLNEIRTVNQSYTHNKSNKFESISLQVKGLDREEDSGNDLSQGKVNNIIDSDNDLEEAGDDQDLVLNHSGKSIFKTLGNKLKNPKRFRSKEEKFNYDDDYDHHHNYIDDNYYDRGDEIHRNNEIVNRDKNAEISIDQNTSIITAVSSFETELSQFSNSNLSRVSSGQNLFLFVEKLRPETRICFEMNILCDGFGVSFLSNTNKEITYMSFQKISFKLENSKVNYEQFHMRFRIIEFQLDNHIATSAENTIIRKATPNEFLRLSKLNNKKETKKDFKLKNKSNEISENSNKAANDDFDDELNGIEDDSYYGIESLLSVGVATLGEVIKKKSEIIHIHNKLLEYMTVGTHENLDLSSRNKKIKEILCMESFLDLQFSIIMDNSNDISNKYGSNGVIEIPYLYFWIYPLSIHLDIDTIKEMVSILEQLINRILTPTEELDNTKSISLQSLPLVENLKKVSKYVYIQLLLMNPIQILCSTSKSTWNITENQSSNFTDYYNVMNNIAKMGESEVIVREILPIIQSFGVGGVNLKSLLNFKIMNNFGNPYLNYNNELTLNNASIMERINIGNLCFKNEKHECINVNVSENDIRNVGITAEAGDVVGQLGDSGNMTKNHLVQGQIQNNLTMNKTGAEFILNILQWLSSMPFSNIPIEFKGVINESIFLDSEKCLVQIGDLYRQQIFSQIGKIIGSIDLIGNPIDIYILVKEGLLASKYHFDLYKRATKLKEKIQENIRRKRIQKNEKLNGEINCNKDIDSDINDMKNCKKNIEMVEVETENLESLMEIESNDHNEDYDYDSMSEEINYQTEKEQLEEQYQYLIDFCYELDGKQTTKTYDEEVDNFLNNKSLVLKFNAELMTKLLFFSIKEIMVGLHILVGTGIAVVSQVIVRISSAILHLFEVTYLLDQDCLMSIWHGTPLFMSRYIADNPNNLIEGLITGLLRSLLIIMSILINFWQVPKKMYRQMGNWGILLGIFLAIVRIIPAGFSSILTLIYGISSGVVQSLRTRIPVSHIRTVRVICNGSPILPYNPQHSIAIMIIDSLKLVNDVKESNIINFISFKNQTNNISGSSNLDNNIDDIIMNNKRSVDKSGIEKKFLIYKLLENREDSSLSHYNGLIIFKESISLLKSGKLVWMIPLINISRINLYLVLNNGNNKSEDNNHILNRRRIKDIFYSREKGNTRRNTAFESFLDIESHFLGISNNDGNEINGDENSNIGGNNDNNSGNSFNKKSFEFHLFIKPWSYFDNIIENTGQNNKSYLNRAKVGGTFVGGSSRLFSSNNNKSSIVFGDIITKNGMSFPQSNNIISKFNNWKVKRMRKKGISLFSDKKFMKQLLLPKKIENVHINKRFTMNERSLINFKTNNKALNDLIISMDENRRAMTNFNLNNNSVVSFPSITMSSFSSINLGQKSSSSFSNDGQFQLSSRKQFSEKIIFTVEDKDDAIKIFSVLSRYINSE</sequence>
<dbReference type="EMBL" id="JIBK01000045">
    <property type="protein sequence ID" value="POM84508.1"/>
    <property type="molecule type" value="Genomic_DNA"/>
</dbReference>
<dbReference type="OrthoDB" id="428159at2759"/>
<comment type="caution">
    <text evidence="4">The sequence shown here is derived from an EMBL/GenBank/DDBJ whole genome shotgun (WGS) entry which is preliminary data.</text>
</comment>
<keyword evidence="5" id="KW-1185">Reference proteome</keyword>
<feature type="transmembrane region" description="Helical" evidence="3">
    <location>
        <begin position="4440"/>
        <end position="4469"/>
    </location>
</feature>